<name>A0A194XEV6_MOLSC</name>
<dbReference type="RefSeq" id="XP_018073036.1">
    <property type="nucleotide sequence ID" value="XM_018207973.1"/>
</dbReference>
<proteinExistence type="predicted"/>
<dbReference type="InParanoid" id="A0A194XEV6"/>
<dbReference type="AlphaFoldDB" id="A0A194XEV6"/>
<keyword evidence="2" id="KW-1185">Reference proteome</keyword>
<protein>
    <submittedName>
        <fullName evidence="1">Uncharacterized protein</fullName>
    </submittedName>
</protein>
<sequence length="332" mass="38061">MCGKGVDQTTRSPQHYQVMAPELLEKHVMYYDENKRYDFELEESFFTEKMDFDIWGALARPVLPIKKVVPKNDADDYPWRISLGLFDLLSNELIDMVIDNISTSDDDLIALGLTCQGFWDSIVHRVQRRCIDNVAPWAGQKIALLGSWSTSLPPPLEANDLALKLVDDADYHVNRHTSRSLFCLFFDEGATLQTTKSRQEVWLKLVDKHLPDSGVPDWRWEDLREQFRELDLFPIDRDWILRNLTTHEYVSASFVSAGDRDSKIRLVDILLSQICWTNVPSLWGGHLEGLHEGAWAGHAFDIVTVDVLVKEGGKMAWKDVTDDVVEKVELLS</sequence>
<dbReference type="KEGG" id="psco:LY89DRAFT_502146"/>
<gene>
    <name evidence="1" type="ORF">LY89DRAFT_502146</name>
</gene>
<evidence type="ECO:0000313" key="2">
    <source>
        <dbReference type="Proteomes" id="UP000070700"/>
    </source>
</evidence>
<dbReference type="OrthoDB" id="2588098at2759"/>
<evidence type="ECO:0000313" key="1">
    <source>
        <dbReference type="EMBL" id="KUJ18681.1"/>
    </source>
</evidence>
<dbReference type="Proteomes" id="UP000070700">
    <property type="component" value="Unassembled WGS sequence"/>
</dbReference>
<organism evidence="1 2">
    <name type="scientific">Mollisia scopiformis</name>
    <name type="common">Conifer needle endophyte fungus</name>
    <name type="synonym">Phialocephala scopiformis</name>
    <dbReference type="NCBI Taxonomy" id="149040"/>
    <lineage>
        <taxon>Eukaryota</taxon>
        <taxon>Fungi</taxon>
        <taxon>Dikarya</taxon>
        <taxon>Ascomycota</taxon>
        <taxon>Pezizomycotina</taxon>
        <taxon>Leotiomycetes</taxon>
        <taxon>Helotiales</taxon>
        <taxon>Mollisiaceae</taxon>
        <taxon>Mollisia</taxon>
    </lineage>
</organism>
<dbReference type="GeneID" id="28817699"/>
<reference evidence="1 2" key="1">
    <citation type="submission" date="2015-10" db="EMBL/GenBank/DDBJ databases">
        <title>Full genome of DAOMC 229536 Phialocephala scopiformis, a fungal endophyte of spruce producing the potent anti-insectan compound rugulosin.</title>
        <authorList>
            <consortium name="DOE Joint Genome Institute"/>
            <person name="Walker A.K."/>
            <person name="Frasz S.L."/>
            <person name="Seifert K.A."/>
            <person name="Miller J.D."/>
            <person name="Mondo S.J."/>
            <person name="Labutti K."/>
            <person name="Lipzen A."/>
            <person name="Dockter R."/>
            <person name="Kennedy M."/>
            <person name="Grigoriev I.V."/>
            <person name="Spatafora J.W."/>
        </authorList>
    </citation>
    <scope>NUCLEOTIDE SEQUENCE [LARGE SCALE GENOMIC DNA]</scope>
    <source>
        <strain evidence="1 2">CBS 120377</strain>
    </source>
</reference>
<accession>A0A194XEV6</accession>
<dbReference type="EMBL" id="KQ947412">
    <property type="protein sequence ID" value="KUJ18681.1"/>
    <property type="molecule type" value="Genomic_DNA"/>
</dbReference>